<evidence type="ECO:0000313" key="1">
    <source>
        <dbReference type="EMBL" id="AZB72797.1"/>
    </source>
</evidence>
<accession>A0AAN1QNV6</accession>
<dbReference type="EMBL" id="CP030139">
    <property type="protein sequence ID" value="AZB72797.1"/>
    <property type="molecule type" value="Genomic_DNA"/>
</dbReference>
<dbReference type="AlphaFoldDB" id="A0AAN1QNV6"/>
<dbReference type="Proteomes" id="UP000267249">
    <property type="component" value="Chromosome"/>
</dbReference>
<sequence>MPRLDTSLESSGAEFLVLGNLLIEGIQTFKAYTNFPGYDLIATSPQHQTACRIQVKSRWATDFDGGFPIRNFDCDFVVLVALNRGYRYRRRVTAKDTGRKDPQFFICPIAVVQSAQLIDSHWGKVFLKQIDNIEHYENQWSLIRTFLESAHVSPSS</sequence>
<proteinExistence type="predicted"/>
<dbReference type="InterPro" id="IPR011856">
    <property type="entry name" value="tRNA_endonuc-like_dom_sf"/>
</dbReference>
<dbReference type="GO" id="GO:0003676">
    <property type="term" value="F:nucleic acid binding"/>
    <property type="evidence" value="ECO:0007669"/>
    <property type="project" value="InterPro"/>
</dbReference>
<protein>
    <submittedName>
        <fullName evidence="1">Uncharacterized protein</fullName>
    </submittedName>
</protein>
<dbReference type="Gene3D" id="3.40.1350.10">
    <property type="match status" value="1"/>
</dbReference>
<name>A0AAN1QNV6_SYNEL</name>
<evidence type="ECO:0000313" key="2">
    <source>
        <dbReference type="Proteomes" id="UP000267249"/>
    </source>
</evidence>
<organism evidence="1 2">
    <name type="scientific">Synechococcus elongatus PCC 11801</name>
    <dbReference type="NCBI Taxonomy" id="2219813"/>
    <lineage>
        <taxon>Bacteria</taxon>
        <taxon>Bacillati</taxon>
        <taxon>Cyanobacteriota</taxon>
        <taxon>Cyanophyceae</taxon>
        <taxon>Synechococcales</taxon>
        <taxon>Synechococcaceae</taxon>
        <taxon>Synechococcus</taxon>
    </lineage>
</organism>
<reference evidence="1 2" key="1">
    <citation type="journal article" date="2018" name="Sci. Rep.">
        <title>Genome Features and Biochemical Characteristics of a Robust, Fast Growing and Naturally Transformable Cyanobacterium Synechococcus elongatus PCC 11801 Isolated from India.</title>
        <authorList>
            <person name="Jaiswal D."/>
            <person name="Sengupta A."/>
            <person name="Sohoni S."/>
            <person name="Sengupta S."/>
            <person name="Phadnavis A.G."/>
            <person name="Pakrasi H.B."/>
            <person name="Wangikar P.P."/>
        </authorList>
    </citation>
    <scope>NUCLEOTIDE SEQUENCE [LARGE SCALE GENOMIC DNA]</scope>
    <source>
        <strain evidence="1 2">PCC 11801</strain>
    </source>
</reference>
<gene>
    <name evidence="1" type="ORF">DOP62_08810</name>
</gene>
<dbReference type="RefSeq" id="WP_208673043.1">
    <property type="nucleotide sequence ID" value="NZ_CP030139.2"/>
</dbReference>